<keyword evidence="1" id="KW-0812">Transmembrane</keyword>
<sequence length="289" mass="31401">MLPGTAVKPLMLLAHVLELINHISVVLYLYESYAQAGRSAGAPDLFWAAFASFGAMCMWADLCHHFGMTNWILHWWLQNQWEKIDDASNFYGNCCLGCCFVPFAYLLGHCCIIISLVIGLHGGPASALSLLCAGEFLLCHGFALLPYSECCNPTPPMDERGLADAQNIRVSSCFFVPILGAITLFRRDVHAIKRLQSKYVWDKIGRVLLGDIPFIVIAVRDLEIHGGSYFATSKLILSALQVALIVIMSTVPLCSKDEPPATTVAAAPSAATLPPLAETMPESVGTVSL</sequence>
<protein>
    <submittedName>
        <fullName evidence="2">Uncharacterized protein</fullName>
    </submittedName>
</protein>
<name>A0ABP0HHI5_9DINO</name>
<feature type="transmembrane region" description="Helical" evidence="1">
    <location>
        <begin position="90"/>
        <end position="120"/>
    </location>
</feature>
<evidence type="ECO:0000313" key="2">
    <source>
        <dbReference type="EMBL" id="CAK8988295.1"/>
    </source>
</evidence>
<dbReference type="Proteomes" id="UP001642464">
    <property type="component" value="Unassembled WGS sequence"/>
</dbReference>
<reference evidence="2 3" key="1">
    <citation type="submission" date="2024-02" db="EMBL/GenBank/DDBJ databases">
        <authorList>
            <person name="Chen Y."/>
            <person name="Shah S."/>
            <person name="Dougan E. K."/>
            <person name="Thang M."/>
            <person name="Chan C."/>
        </authorList>
    </citation>
    <scope>NUCLEOTIDE SEQUENCE [LARGE SCALE GENOMIC DNA]</scope>
</reference>
<proteinExistence type="predicted"/>
<feature type="transmembrane region" description="Helical" evidence="1">
    <location>
        <begin position="168"/>
        <end position="185"/>
    </location>
</feature>
<feature type="transmembrane region" description="Helical" evidence="1">
    <location>
        <begin position="45"/>
        <end position="67"/>
    </location>
</feature>
<feature type="transmembrane region" description="Helical" evidence="1">
    <location>
        <begin position="127"/>
        <end position="148"/>
    </location>
</feature>
<organism evidence="2 3">
    <name type="scientific">Durusdinium trenchii</name>
    <dbReference type="NCBI Taxonomy" id="1381693"/>
    <lineage>
        <taxon>Eukaryota</taxon>
        <taxon>Sar</taxon>
        <taxon>Alveolata</taxon>
        <taxon>Dinophyceae</taxon>
        <taxon>Suessiales</taxon>
        <taxon>Symbiodiniaceae</taxon>
        <taxon>Durusdinium</taxon>
    </lineage>
</organism>
<keyword evidence="1" id="KW-0472">Membrane</keyword>
<keyword evidence="1" id="KW-1133">Transmembrane helix</keyword>
<gene>
    <name evidence="2" type="ORF">SCF082_LOCUS1329</name>
</gene>
<keyword evidence="3" id="KW-1185">Reference proteome</keyword>
<feature type="transmembrane region" description="Helical" evidence="1">
    <location>
        <begin position="12"/>
        <end position="33"/>
    </location>
</feature>
<evidence type="ECO:0000313" key="3">
    <source>
        <dbReference type="Proteomes" id="UP001642464"/>
    </source>
</evidence>
<evidence type="ECO:0000256" key="1">
    <source>
        <dbReference type="SAM" id="Phobius"/>
    </source>
</evidence>
<dbReference type="EMBL" id="CAXAMM010000636">
    <property type="protein sequence ID" value="CAK8988295.1"/>
    <property type="molecule type" value="Genomic_DNA"/>
</dbReference>
<accession>A0ABP0HHI5</accession>
<comment type="caution">
    <text evidence="2">The sequence shown here is derived from an EMBL/GenBank/DDBJ whole genome shotgun (WGS) entry which is preliminary data.</text>
</comment>